<dbReference type="Proteomes" id="UP000306102">
    <property type="component" value="Unassembled WGS sequence"/>
</dbReference>
<keyword evidence="2" id="KW-1185">Reference proteome</keyword>
<dbReference type="InterPro" id="IPR039524">
    <property type="entry name" value="PIGO/GPI13"/>
</dbReference>
<dbReference type="SUPFAM" id="SSF53649">
    <property type="entry name" value="Alkaline phosphatase-like"/>
    <property type="match status" value="1"/>
</dbReference>
<dbReference type="PANTHER" id="PTHR23071:SF1">
    <property type="entry name" value="GPI ETHANOLAMINE PHOSPHATE TRANSFERASE 3"/>
    <property type="match status" value="1"/>
</dbReference>
<evidence type="ECO:0000313" key="2">
    <source>
        <dbReference type="Proteomes" id="UP000306102"/>
    </source>
</evidence>
<dbReference type="EMBL" id="SDRB02006769">
    <property type="protein sequence ID" value="THG12079.1"/>
    <property type="molecule type" value="Genomic_DNA"/>
</dbReference>
<dbReference type="InterPro" id="IPR017850">
    <property type="entry name" value="Alkaline_phosphatase_core_sf"/>
</dbReference>
<evidence type="ECO:0000313" key="1">
    <source>
        <dbReference type="EMBL" id="THG12079.1"/>
    </source>
</evidence>
<reference evidence="1 2" key="1">
    <citation type="journal article" date="2018" name="Proc. Natl. Acad. Sci. U.S.A.">
        <title>Draft genome sequence of Camellia sinensis var. sinensis provides insights into the evolution of the tea genome and tea quality.</title>
        <authorList>
            <person name="Wei C."/>
            <person name="Yang H."/>
            <person name="Wang S."/>
            <person name="Zhao J."/>
            <person name="Liu C."/>
            <person name="Gao L."/>
            <person name="Xia E."/>
            <person name="Lu Y."/>
            <person name="Tai Y."/>
            <person name="She G."/>
            <person name="Sun J."/>
            <person name="Cao H."/>
            <person name="Tong W."/>
            <person name="Gao Q."/>
            <person name="Li Y."/>
            <person name="Deng W."/>
            <person name="Jiang X."/>
            <person name="Wang W."/>
            <person name="Chen Q."/>
            <person name="Zhang S."/>
            <person name="Li H."/>
            <person name="Wu J."/>
            <person name="Wang P."/>
            <person name="Li P."/>
            <person name="Shi C."/>
            <person name="Zheng F."/>
            <person name="Jian J."/>
            <person name="Huang B."/>
            <person name="Shan D."/>
            <person name="Shi M."/>
            <person name="Fang C."/>
            <person name="Yue Y."/>
            <person name="Li F."/>
            <person name="Li D."/>
            <person name="Wei S."/>
            <person name="Han B."/>
            <person name="Jiang C."/>
            <person name="Yin Y."/>
            <person name="Xia T."/>
            <person name="Zhang Z."/>
            <person name="Bennetzen J.L."/>
            <person name="Zhao S."/>
            <person name="Wan X."/>
        </authorList>
    </citation>
    <scope>NUCLEOTIDE SEQUENCE [LARGE SCALE GENOMIC DNA]</scope>
    <source>
        <strain evidence="2">cv. Shuchazao</strain>
        <tissue evidence="1">Leaf</tissue>
    </source>
</reference>
<dbReference type="GO" id="GO:0005789">
    <property type="term" value="C:endoplasmic reticulum membrane"/>
    <property type="evidence" value="ECO:0007669"/>
    <property type="project" value="TreeGrafter"/>
</dbReference>
<accession>A0A4S4E7P4</accession>
<dbReference type="AlphaFoldDB" id="A0A4S4E7P4"/>
<dbReference type="PANTHER" id="PTHR23071">
    <property type="entry name" value="PHOSPHATIDYLINOSITOL GLYCAN"/>
    <property type="match status" value="1"/>
</dbReference>
<comment type="caution">
    <text evidence="1">The sequence shown here is derived from an EMBL/GenBank/DDBJ whole genome shotgun (WGS) entry which is preliminary data.</text>
</comment>
<proteinExistence type="predicted"/>
<sequence>MKETFDDGCHHKMLFSDEVVERRYDEEEASIFGKEDMEESCGQKQDCGQALPICNEDIPIFDQDMEQGYDQDVVIFDDDSGTLAYVEVDFCEYEEEVDGLTTGGLPTFIDVGNSFGAPAIVEDNLIYQLVHNGKRVIMMGDDTWLQLFPHHFNKSYPFPSFNVKDLHTVDNGCTTHLFPSLYEEDWDVLIAHFLGVVCLCLASFTTKN</sequence>
<dbReference type="STRING" id="542762.A0A4S4E7P4"/>
<gene>
    <name evidence="1" type="ORF">TEA_027171</name>
</gene>
<dbReference type="GO" id="GO:0051377">
    <property type="term" value="F:mannose-ethanolamine phosphotransferase activity"/>
    <property type="evidence" value="ECO:0007669"/>
    <property type="project" value="TreeGrafter"/>
</dbReference>
<protein>
    <submittedName>
        <fullName evidence="1">Uncharacterized protein</fullName>
    </submittedName>
</protein>
<dbReference type="GO" id="GO:0006506">
    <property type="term" value="P:GPI anchor biosynthetic process"/>
    <property type="evidence" value="ECO:0007669"/>
    <property type="project" value="InterPro"/>
</dbReference>
<organism evidence="1 2">
    <name type="scientific">Camellia sinensis var. sinensis</name>
    <name type="common">China tea</name>
    <dbReference type="NCBI Taxonomy" id="542762"/>
    <lineage>
        <taxon>Eukaryota</taxon>
        <taxon>Viridiplantae</taxon>
        <taxon>Streptophyta</taxon>
        <taxon>Embryophyta</taxon>
        <taxon>Tracheophyta</taxon>
        <taxon>Spermatophyta</taxon>
        <taxon>Magnoliopsida</taxon>
        <taxon>eudicotyledons</taxon>
        <taxon>Gunneridae</taxon>
        <taxon>Pentapetalae</taxon>
        <taxon>asterids</taxon>
        <taxon>Ericales</taxon>
        <taxon>Theaceae</taxon>
        <taxon>Camellia</taxon>
    </lineage>
</organism>
<name>A0A4S4E7P4_CAMSN</name>